<dbReference type="Pfam" id="PF03099">
    <property type="entry name" value="BPL_LplA_LipB"/>
    <property type="match status" value="1"/>
</dbReference>
<dbReference type="InterPro" id="IPR045864">
    <property type="entry name" value="aa-tRNA-synth_II/BPL/LPL"/>
</dbReference>
<sequence length="322" mass="34681">MIEPLLAILADGKFHSGQDLGKMLGVSRSAVWKQIKLIEESGIEVYSIKGRGYRIPGGLDLLNPELIDEALLADVKQRLSNISVNLTIPSTNAMAMQAVYTDGHGSLYLAEQQTAGRGRRGRDWVSPFAGNLYFSLTWQFNNGAAALEGLSLAVGVALVRGLKRIGIDGVEVKWPNDLLWRGRKLAGVLLEMSGDASGECYVVIGVGINVKMPESASGAIDQPWTDLQQIAGNAPSRSVLIAELMNELVPVLEQFSETGFAPFVDEWQRVNAHSDQAISLQIGPRQELGVCRGVDKSGALLLEGTDGELQSYHGGEVSVRLA</sequence>
<dbReference type="AlphaFoldDB" id="A0A3P1SK19"/>
<accession>A0A3P1SK19</accession>
<dbReference type="InterPro" id="IPR008988">
    <property type="entry name" value="Transcriptional_repressor_C"/>
</dbReference>
<keyword evidence="6" id="KW-0678">Repressor</keyword>
<reference evidence="8 9" key="1">
    <citation type="submission" date="2018-11" db="EMBL/GenBank/DDBJ databases">
        <title>The draft genome sequence of Amphritea balenae JAMM 1525T.</title>
        <authorList>
            <person name="Fang Z."/>
            <person name="Zhang Y."/>
            <person name="Han X."/>
        </authorList>
    </citation>
    <scope>NUCLEOTIDE SEQUENCE [LARGE SCALE GENOMIC DNA]</scope>
    <source>
        <strain evidence="8 9">JAMM 1525</strain>
    </source>
</reference>
<comment type="function">
    <text evidence="6">Acts both as a biotin--[acetyl-CoA-carboxylase] ligase and a biotin-operon repressor. In the presence of ATP, BirA activates biotin to form the BirA-biotinyl-5'-adenylate (BirA-bio-5'-AMP or holoBirA) complex. HoloBirA can either transfer the biotinyl moiety to the biotin carboxyl carrier protein (BCCP) subunit of acetyl-CoA carboxylase, or bind to the biotin operator site and inhibit transcription of the operon.</text>
</comment>
<evidence type="ECO:0000256" key="2">
    <source>
        <dbReference type="ARBA" id="ARBA00022741"/>
    </source>
</evidence>
<evidence type="ECO:0000256" key="4">
    <source>
        <dbReference type="ARBA" id="ARBA00023267"/>
    </source>
</evidence>
<organism evidence="8 9">
    <name type="scientific">Amphritea balenae</name>
    <dbReference type="NCBI Taxonomy" id="452629"/>
    <lineage>
        <taxon>Bacteria</taxon>
        <taxon>Pseudomonadati</taxon>
        <taxon>Pseudomonadota</taxon>
        <taxon>Gammaproteobacteria</taxon>
        <taxon>Oceanospirillales</taxon>
        <taxon>Oceanospirillaceae</taxon>
        <taxon>Amphritea</taxon>
    </lineage>
</organism>
<proteinExistence type="inferred from homology"/>
<keyword evidence="9" id="KW-1185">Reference proteome</keyword>
<dbReference type="CDD" id="cd16442">
    <property type="entry name" value="BPL"/>
    <property type="match status" value="1"/>
</dbReference>
<dbReference type="EC" id="6.3.4.15" evidence="6"/>
<dbReference type="Gene3D" id="1.10.10.10">
    <property type="entry name" value="Winged helix-like DNA-binding domain superfamily/Winged helix DNA-binding domain"/>
    <property type="match status" value="1"/>
</dbReference>
<dbReference type="Pfam" id="PF02237">
    <property type="entry name" value="BPL_C"/>
    <property type="match status" value="1"/>
</dbReference>
<dbReference type="GO" id="GO:0005737">
    <property type="term" value="C:cytoplasm"/>
    <property type="evidence" value="ECO:0007669"/>
    <property type="project" value="TreeGrafter"/>
</dbReference>
<keyword evidence="6" id="KW-0804">Transcription</keyword>
<keyword evidence="2 6" id="KW-0547">Nucleotide-binding</keyword>
<keyword evidence="6" id="KW-0238">DNA-binding</keyword>
<name>A0A3P1SK19_9GAMM</name>
<dbReference type="GO" id="GO:0005524">
    <property type="term" value="F:ATP binding"/>
    <property type="evidence" value="ECO:0007669"/>
    <property type="project" value="UniProtKB-UniRule"/>
</dbReference>
<dbReference type="Pfam" id="PF08279">
    <property type="entry name" value="HTH_11"/>
    <property type="match status" value="1"/>
</dbReference>
<dbReference type="GO" id="GO:0006355">
    <property type="term" value="P:regulation of DNA-templated transcription"/>
    <property type="evidence" value="ECO:0007669"/>
    <property type="project" value="UniProtKB-UniRule"/>
</dbReference>
<dbReference type="SUPFAM" id="SSF55681">
    <property type="entry name" value="Class II aaRS and biotin synthetases"/>
    <property type="match status" value="1"/>
</dbReference>
<dbReference type="PROSITE" id="PS51733">
    <property type="entry name" value="BPL_LPL_CATALYTIC"/>
    <property type="match status" value="1"/>
</dbReference>
<keyword evidence="3 6" id="KW-0067">ATP-binding</keyword>
<dbReference type="Gene3D" id="2.30.30.100">
    <property type="match status" value="1"/>
</dbReference>
<feature type="domain" description="BPL/LPL catalytic" evidence="7">
    <location>
        <begin position="65"/>
        <end position="256"/>
    </location>
</feature>
<comment type="catalytic activity">
    <reaction evidence="5 6">
        <text>biotin + L-lysyl-[protein] + ATP = N(6)-biotinyl-L-lysyl-[protein] + AMP + diphosphate + H(+)</text>
        <dbReference type="Rhea" id="RHEA:11756"/>
        <dbReference type="Rhea" id="RHEA-COMP:9752"/>
        <dbReference type="Rhea" id="RHEA-COMP:10505"/>
        <dbReference type="ChEBI" id="CHEBI:15378"/>
        <dbReference type="ChEBI" id="CHEBI:29969"/>
        <dbReference type="ChEBI" id="CHEBI:30616"/>
        <dbReference type="ChEBI" id="CHEBI:33019"/>
        <dbReference type="ChEBI" id="CHEBI:57586"/>
        <dbReference type="ChEBI" id="CHEBI:83144"/>
        <dbReference type="ChEBI" id="CHEBI:456215"/>
        <dbReference type="EC" id="6.3.4.15"/>
    </reaction>
</comment>
<dbReference type="SUPFAM" id="SSF46785">
    <property type="entry name" value="Winged helix' DNA-binding domain"/>
    <property type="match status" value="1"/>
</dbReference>
<feature type="binding site" evidence="6">
    <location>
        <begin position="117"/>
        <end position="119"/>
    </location>
    <ligand>
        <name>biotin</name>
        <dbReference type="ChEBI" id="CHEBI:57586"/>
    </ligand>
</feature>
<keyword evidence="4 6" id="KW-0092">Biotin</keyword>
<dbReference type="Gene3D" id="3.30.930.10">
    <property type="entry name" value="Bira Bifunctional Protein, Domain 2"/>
    <property type="match status" value="1"/>
</dbReference>
<feature type="binding site" evidence="6">
    <location>
        <position position="184"/>
    </location>
    <ligand>
        <name>biotin</name>
        <dbReference type="ChEBI" id="CHEBI:57586"/>
    </ligand>
</feature>
<evidence type="ECO:0000313" key="8">
    <source>
        <dbReference type="EMBL" id="RRC97397.1"/>
    </source>
</evidence>
<dbReference type="InterPro" id="IPR004143">
    <property type="entry name" value="BPL_LPL_catalytic"/>
</dbReference>
<evidence type="ECO:0000313" key="9">
    <source>
        <dbReference type="Proteomes" id="UP000267535"/>
    </source>
</evidence>
<dbReference type="InterPro" id="IPR003142">
    <property type="entry name" value="BPL_C"/>
</dbReference>
<evidence type="ECO:0000259" key="7">
    <source>
        <dbReference type="PROSITE" id="PS51733"/>
    </source>
</evidence>
<protein>
    <recommendedName>
        <fullName evidence="6">Bifunctional ligase/repressor BirA</fullName>
    </recommendedName>
    <alternativeName>
        <fullName evidence="6">Biotin operon repressor</fullName>
    </alternativeName>
    <alternativeName>
        <fullName evidence="6">Biotin--[acetyl-CoA-carboxylase] ligase</fullName>
        <ecNumber evidence="6">6.3.4.15</ecNumber>
    </alternativeName>
    <alternativeName>
        <fullName evidence="6">Biotin--protein ligase</fullName>
    </alternativeName>
    <alternativeName>
        <fullName evidence="6">Biotin-[acetyl-CoA carboxylase] synthetase</fullName>
    </alternativeName>
</protein>
<gene>
    <name evidence="6 8" type="primary">birA</name>
    <name evidence="8" type="ORF">EHS89_18005</name>
</gene>
<evidence type="ECO:0000256" key="1">
    <source>
        <dbReference type="ARBA" id="ARBA00022598"/>
    </source>
</evidence>
<dbReference type="Proteomes" id="UP000267535">
    <property type="component" value="Unassembled WGS sequence"/>
</dbReference>
<dbReference type="RefSeq" id="WP_124927560.1">
    <property type="nucleotide sequence ID" value="NZ_BMOH01000009.1"/>
</dbReference>
<dbReference type="InterPro" id="IPR030855">
    <property type="entry name" value="Bifunct_BirA"/>
</dbReference>
<keyword evidence="1 6" id="KW-0436">Ligase</keyword>
<evidence type="ECO:0000256" key="6">
    <source>
        <dbReference type="HAMAP-Rule" id="MF_00978"/>
    </source>
</evidence>
<dbReference type="OrthoDB" id="9807064at2"/>
<dbReference type="PANTHER" id="PTHR12835">
    <property type="entry name" value="BIOTIN PROTEIN LIGASE"/>
    <property type="match status" value="1"/>
</dbReference>
<dbReference type="NCBIfam" id="NF008847">
    <property type="entry name" value="PRK11886.1-2"/>
    <property type="match status" value="1"/>
</dbReference>
<dbReference type="SUPFAM" id="SSF50037">
    <property type="entry name" value="C-terminal domain of transcriptional repressors"/>
    <property type="match status" value="1"/>
</dbReference>
<feature type="binding site" evidence="6">
    <location>
        <position position="113"/>
    </location>
    <ligand>
        <name>biotin</name>
        <dbReference type="ChEBI" id="CHEBI:57586"/>
    </ligand>
</feature>
<dbReference type="InterPro" id="IPR004408">
    <property type="entry name" value="Biotin_CoA_COase_ligase"/>
</dbReference>
<feature type="DNA-binding region" description="H-T-H motif" evidence="6">
    <location>
        <begin position="17"/>
        <end position="36"/>
    </location>
</feature>
<feature type="binding site" evidence="6">
    <location>
        <begin position="90"/>
        <end position="92"/>
    </location>
    <ligand>
        <name>biotin</name>
        <dbReference type="ChEBI" id="CHEBI:57586"/>
    </ligand>
</feature>
<dbReference type="PANTHER" id="PTHR12835:SF5">
    <property type="entry name" value="BIOTIN--PROTEIN LIGASE"/>
    <property type="match status" value="1"/>
</dbReference>
<dbReference type="EMBL" id="RQXV01000012">
    <property type="protein sequence ID" value="RRC97397.1"/>
    <property type="molecule type" value="Genomic_DNA"/>
</dbReference>
<dbReference type="InterPro" id="IPR036390">
    <property type="entry name" value="WH_DNA-bd_sf"/>
</dbReference>
<keyword evidence="6" id="KW-0805">Transcription regulation</keyword>
<evidence type="ECO:0000256" key="5">
    <source>
        <dbReference type="ARBA" id="ARBA00047846"/>
    </source>
</evidence>
<dbReference type="GO" id="GO:0003677">
    <property type="term" value="F:DNA binding"/>
    <property type="evidence" value="ECO:0007669"/>
    <property type="project" value="UniProtKB-UniRule"/>
</dbReference>
<dbReference type="InterPro" id="IPR036388">
    <property type="entry name" value="WH-like_DNA-bd_sf"/>
</dbReference>
<evidence type="ECO:0000256" key="3">
    <source>
        <dbReference type="ARBA" id="ARBA00022840"/>
    </source>
</evidence>
<dbReference type="GO" id="GO:0004077">
    <property type="term" value="F:biotin--[biotin carboxyl-carrier protein] ligase activity"/>
    <property type="evidence" value="ECO:0007669"/>
    <property type="project" value="UniProtKB-UniRule"/>
</dbReference>
<comment type="caution">
    <text evidence="8">The sequence shown here is derived from an EMBL/GenBank/DDBJ whole genome shotgun (WGS) entry which is preliminary data.</text>
</comment>
<dbReference type="InterPro" id="IPR013196">
    <property type="entry name" value="HTH_11"/>
</dbReference>
<dbReference type="NCBIfam" id="TIGR00121">
    <property type="entry name" value="birA_ligase"/>
    <property type="match status" value="1"/>
</dbReference>
<comment type="similarity">
    <text evidence="6">Belongs to the biotin--protein ligase family.</text>
</comment>
<dbReference type="HAMAP" id="MF_00978">
    <property type="entry name" value="Bifunct_BirA"/>
    <property type="match status" value="1"/>
</dbReference>